<dbReference type="GO" id="GO:0009252">
    <property type="term" value="P:peptidoglycan biosynthetic process"/>
    <property type="evidence" value="ECO:0007669"/>
    <property type="project" value="UniProtKB-UniRule"/>
</dbReference>
<comment type="similarity">
    <text evidence="4 20">In the C-terminal section; belongs to the transferase hexapeptide repeat family.</text>
</comment>
<feature type="region of interest" description="Linker" evidence="20">
    <location>
        <begin position="231"/>
        <end position="251"/>
    </location>
</feature>
<dbReference type="GO" id="GO:0006048">
    <property type="term" value="P:UDP-N-acetylglucosamine biosynthetic process"/>
    <property type="evidence" value="ECO:0007669"/>
    <property type="project" value="UniProtKB-UniPathway"/>
</dbReference>
<evidence type="ECO:0000256" key="16">
    <source>
        <dbReference type="ARBA" id="ARBA00023316"/>
    </source>
</evidence>
<dbReference type="UniPathway" id="UPA00973"/>
<evidence type="ECO:0000256" key="9">
    <source>
        <dbReference type="ARBA" id="ARBA00022723"/>
    </source>
</evidence>
<dbReference type="GO" id="GO:0000902">
    <property type="term" value="P:cell morphogenesis"/>
    <property type="evidence" value="ECO:0007669"/>
    <property type="project" value="UniProtKB-UniRule"/>
</dbReference>
<dbReference type="SUPFAM" id="SSF51161">
    <property type="entry name" value="Trimeric LpxA-like enzymes"/>
    <property type="match status" value="1"/>
</dbReference>
<evidence type="ECO:0000256" key="4">
    <source>
        <dbReference type="ARBA" id="ARBA00007707"/>
    </source>
</evidence>
<keyword evidence="6 20" id="KW-0963">Cytoplasm</keyword>
<feature type="binding site" evidence="20">
    <location>
        <position position="140"/>
    </location>
    <ligand>
        <name>UDP-N-acetyl-alpha-D-glucosamine</name>
        <dbReference type="ChEBI" id="CHEBI:57705"/>
    </ligand>
</feature>
<evidence type="ECO:0000256" key="5">
    <source>
        <dbReference type="ARBA" id="ARBA00007947"/>
    </source>
</evidence>
<dbReference type="EC" id="2.7.7.23" evidence="20"/>
<feature type="binding site" evidence="20">
    <location>
        <position position="366"/>
    </location>
    <ligand>
        <name>UDP-N-acetyl-alpha-D-glucosamine</name>
        <dbReference type="ChEBI" id="CHEBI:57705"/>
    </ligand>
</feature>
<dbReference type="OrthoDB" id="9775031at2"/>
<comment type="catalytic activity">
    <reaction evidence="18 20">
        <text>N-acetyl-alpha-D-glucosamine 1-phosphate + UTP + H(+) = UDP-N-acetyl-alpha-D-glucosamine + diphosphate</text>
        <dbReference type="Rhea" id="RHEA:13509"/>
        <dbReference type="ChEBI" id="CHEBI:15378"/>
        <dbReference type="ChEBI" id="CHEBI:33019"/>
        <dbReference type="ChEBI" id="CHEBI:46398"/>
        <dbReference type="ChEBI" id="CHEBI:57705"/>
        <dbReference type="ChEBI" id="CHEBI:57776"/>
        <dbReference type="EC" id="2.7.7.23"/>
    </reaction>
</comment>
<dbReference type="NCBIfam" id="NF010934">
    <property type="entry name" value="PRK14354.1"/>
    <property type="match status" value="1"/>
</dbReference>
<evidence type="ECO:0000256" key="10">
    <source>
        <dbReference type="ARBA" id="ARBA00022737"/>
    </source>
</evidence>
<dbReference type="Pfam" id="PF00483">
    <property type="entry name" value="NTP_transferase"/>
    <property type="match status" value="1"/>
</dbReference>
<evidence type="ECO:0000256" key="3">
    <source>
        <dbReference type="ARBA" id="ARBA00005208"/>
    </source>
</evidence>
<dbReference type="InterPro" id="IPR018357">
    <property type="entry name" value="Hexapep_transf_CS"/>
</dbReference>
<dbReference type="InterPro" id="IPR005835">
    <property type="entry name" value="NTP_transferase_dom"/>
</dbReference>
<keyword evidence="13 20" id="KW-0573">Peptidoglycan synthesis</keyword>
<feature type="binding site" evidence="20">
    <location>
        <position position="351"/>
    </location>
    <ligand>
        <name>UDP-N-acetyl-alpha-D-glucosamine</name>
        <dbReference type="ChEBI" id="CHEBI:57705"/>
    </ligand>
</feature>
<keyword evidence="15 20" id="KW-0012">Acyltransferase</keyword>
<feature type="binding site" evidence="20">
    <location>
        <position position="23"/>
    </location>
    <ligand>
        <name>UDP-N-acetyl-alpha-D-glucosamine</name>
        <dbReference type="ChEBI" id="CHEBI:57705"/>
    </ligand>
</feature>
<evidence type="ECO:0000256" key="11">
    <source>
        <dbReference type="ARBA" id="ARBA00022842"/>
    </source>
</evidence>
<protein>
    <recommendedName>
        <fullName evidence="20">Bifunctional protein GlmU</fullName>
    </recommendedName>
    <domain>
        <recommendedName>
            <fullName evidence="20">UDP-N-acetylglucosamine pyrophosphorylase</fullName>
            <ecNumber evidence="20">2.7.7.23</ecNumber>
        </recommendedName>
        <alternativeName>
            <fullName evidence="20">N-acetylglucosamine-1-phosphate uridyltransferase</fullName>
        </alternativeName>
    </domain>
    <domain>
        <recommendedName>
            <fullName evidence="20">Glucosamine-1-phosphate N-acetyltransferase</fullName>
            <ecNumber evidence="20">2.3.1.157</ecNumber>
        </recommendedName>
    </domain>
</protein>
<dbReference type="GO" id="GO:0008360">
    <property type="term" value="P:regulation of cell shape"/>
    <property type="evidence" value="ECO:0007669"/>
    <property type="project" value="UniProtKB-KW"/>
</dbReference>
<evidence type="ECO:0000256" key="15">
    <source>
        <dbReference type="ARBA" id="ARBA00023315"/>
    </source>
</evidence>
<evidence type="ECO:0000313" key="22">
    <source>
        <dbReference type="EMBL" id="SMC72498.1"/>
    </source>
</evidence>
<dbReference type="AlphaFoldDB" id="A0A1W2BJ58"/>
<evidence type="ECO:0000256" key="14">
    <source>
        <dbReference type="ARBA" id="ARBA00023268"/>
    </source>
</evidence>
<keyword evidence="23" id="KW-1185">Reference proteome</keyword>
<dbReference type="GO" id="GO:0003977">
    <property type="term" value="F:UDP-N-acetylglucosamine diphosphorylase activity"/>
    <property type="evidence" value="ECO:0007669"/>
    <property type="project" value="UniProtKB-UniRule"/>
</dbReference>
<evidence type="ECO:0000256" key="7">
    <source>
        <dbReference type="ARBA" id="ARBA00022679"/>
    </source>
</evidence>
<dbReference type="Pfam" id="PF00132">
    <property type="entry name" value="Hexapep"/>
    <property type="match status" value="3"/>
</dbReference>
<feature type="binding site" evidence="20">
    <location>
        <begin position="386"/>
        <end position="387"/>
    </location>
    <ligand>
        <name>acetyl-CoA</name>
        <dbReference type="ChEBI" id="CHEBI:57288"/>
    </ligand>
</feature>
<evidence type="ECO:0000256" key="12">
    <source>
        <dbReference type="ARBA" id="ARBA00022960"/>
    </source>
</evidence>
<keyword evidence="7 20" id="KW-0808">Transferase</keyword>
<dbReference type="InterPro" id="IPR050065">
    <property type="entry name" value="GlmU-like"/>
</dbReference>
<dbReference type="GO" id="GO:0016020">
    <property type="term" value="C:membrane"/>
    <property type="evidence" value="ECO:0007669"/>
    <property type="project" value="GOC"/>
</dbReference>
<comment type="cofactor">
    <cofactor evidence="20">
        <name>Mg(2+)</name>
        <dbReference type="ChEBI" id="CHEBI:18420"/>
    </cofactor>
    <text evidence="20">Binds 1 Mg(2+) ion per subunit.</text>
</comment>
<comment type="function">
    <text evidence="19 20">Catalyzes the last two sequential reactions in the de novo biosynthetic pathway for UDP-N-acetylglucosamine (UDP-GlcNAc). The C-terminal domain catalyzes the transfer of acetyl group from acetyl coenzyme A to glucosamine-1-phosphate (GlcN-1-P) to produce N-acetylglucosamine-1-phosphate (GlcNAc-1-P), which is converted into UDP-GlcNAc by the transfer of uridine 5-monophosphate (from uridine 5-triphosphate), a reaction catalyzed by the N-terminal domain.</text>
</comment>
<dbReference type="Gene3D" id="3.90.550.10">
    <property type="entry name" value="Spore Coat Polysaccharide Biosynthesis Protein SpsA, Chain A"/>
    <property type="match status" value="1"/>
</dbReference>
<dbReference type="CDD" id="cd03353">
    <property type="entry name" value="LbH_GlmU_C"/>
    <property type="match status" value="1"/>
</dbReference>
<feature type="binding site" evidence="20">
    <location>
        <position position="228"/>
    </location>
    <ligand>
        <name>Mg(2+)</name>
        <dbReference type="ChEBI" id="CHEBI:18420"/>
    </ligand>
</feature>
<evidence type="ECO:0000313" key="23">
    <source>
        <dbReference type="Proteomes" id="UP000192738"/>
    </source>
</evidence>
<dbReference type="NCBIfam" id="TIGR01173">
    <property type="entry name" value="glmU"/>
    <property type="match status" value="1"/>
</dbReference>
<dbReference type="GO" id="GO:0009245">
    <property type="term" value="P:lipid A biosynthetic process"/>
    <property type="evidence" value="ECO:0007669"/>
    <property type="project" value="UniProtKB-UniRule"/>
</dbReference>
<comment type="caution">
    <text evidence="20">Lacks conserved residue(s) required for the propagation of feature annotation.</text>
</comment>
<comment type="pathway">
    <text evidence="3 20">Nucleotide-sugar biosynthesis; UDP-N-acetyl-alpha-D-glucosamine biosynthesis; UDP-N-acetyl-alpha-D-glucosamine from N-acetyl-alpha-D-glucosamine 1-phosphate: step 1/1.</text>
</comment>
<dbReference type="InterPro" id="IPR005882">
    <property type="entry name" value="Bifunctional_GlmU"/>
</dbReference>
<evidence type="ECO:0000256" key="17">
    <source>
        <dbReference type="ARBA" id="ARBA00048247"/>
    </source>
</evidence>
<feature type="binding site" evidence="20">
    <location>
        <position position="155"/>
    </location>
    <ligand>
        <name>UDP-N-acetyl-alpha-D-glucosamine</name>
        <dbReference type="ChEBI" id="CHEBI:57705"/>
    </ligand>
</feature>
<keyword evidence="14 20" id="KW-0511">Multifunctional enzyme</keyword>
<dbReference type="EC" id="2.3.1.157" evidence="20"/>
<evidence type="ECO:0000259" key="21">
    <source>
        <dbReference type="Pfam" id="PF00483"/>
    </source>
</evidence>
<feature type="binding site" evidence="20">
    <location>
        <begin position="9"/>
        <end position="12"/>
    </location>
    <ligand>
        <name>UDP-N-acetyl-alpha-D-glucosamine</name>
        <dbReference type="ChEBI" id="CHEBI:57705"/>
    </ligand>
</feature>
<keyword evidence="9 20" id="KW-0479">Metal-binding</keyword>
<dbReference type="GO" id="GO:0071555">
    <property type="term" value="P:cell wall organization"/>
    <property type="evidence" value="ECO:0007669"/>
    <property type="project" value="UniProtKB-KW"/>
</dbReference>
<feature type="region of interest" description="Pyrophosphorylase" evidence="20">
    <location>
        <begin position="1"/>
        <end position="230"/>
    </location>
</feature>
<comment type="subunit">
    <text evidence="20">Homotrimer.</text>
</comment>
<comment type="pathway">
    <text evidence="2 20">Nucleotide-sugar biosynthesis; UDP-N-acetyl-alpha-D-glucosamine biosynthesis; N-acetyl-alpha-D-glucosamine 1-phosphate from alpha-D-glucosamine 6-phosphate (route II): step 2/2.</text>
</comment>
<name>A0A1W2BJ58_9FIRM</name>
<keyword evidence="11 20" id="KW-0460">Magnesium</keyword>
<dbReference type="EMBL" id="FWXI01000007">
    <property type="protein sequence ID" value="SMC72498.1"/>
    <property type="molecule type" value="Genomic_DNA"/>
</dbReference>
<feature type="binding site" evidence="20">
    <location>
        <position position="228"/>
    </location>
    <ligand>
        <name>UDP-N-acetyl-alpha-D-glucosamine</name>
        <dbReference type="ChEBI" id="CHEBI:57705"/>
    </ligand>
</feature>
<evidence type="ECO:0000256" key="20">
    <source>
        <dbReference type="HAMAP-Rule" id="MF_01631"/>
    </source>
</evidence>
<dbReference type="Proteomes" id="UP000192738">
    <property type="component" value="Unassembled WGS sequence"/>
</dbReference>
<dbReference type="GO" id="GO:0019134">
    <property type="term" value="F:glucosamine-1-phosphate N-acetyltransferase activity"/>
    <property type="evidence" value="ECO:0007669"/>
    <property type="project" value="UniProtKB-UniRule"/>
</dbReference>
<proteinExistence type="inferred from homology"/>
<evidence type="ECO:0000256" key="1">
    <source>
        <dbReference type="ARBA" id="ARBA00004496"/>
    </source>
</evidence>
<dbReference type="HAMAP" id="MF_01631">
    <property type="entry name" value="GlmU"/>
    <property type="match status" value="1"/>
</dbReference>
<evidence type="ECO:0000256" key="8">
    <source>
        <dbReference type="ARBA" id="ARBA00022695"/>
    </source>
</evidence>
<evidence type="ECO:0000256" key="13">
    <source>
        <dbReference type="ARBA" id="ARBA00022984"/>
    </source>
</evidence>
<sequence length="455" mass="48619">MSNLMAIILAAGKGTRMKSALPKVLHQVGGKPMVQQVLDAAKFAGADKNVVIIGFGAQAVADALAGQAEFAVQTEQLGTGHAVMQARKELADFDGTVMVLCGDTPLLTGELLRTLYTEHANAQAAATVLTAIMPDPAGYGRVIRNPAGQVVKIVEHKDASLVELAVSEINTGIYCFEAKELLQALDGLTCNNAQGEYYLTDVVAILNSQGQKVWAVKAPDYHETLGINSRVQLAEAEQLIRRRKLDLLMESGVTIMDPNSTFIDSQVEIGPDTIIYPFTWIEGNTKIGTNVAIGPNSRITNTVIGDNVTIHFTYAHDCTIGDQVTVGPYVHLRPQTELKNGVKIGNFVEVKNTVVGEKSKIPHLSYIGDTDMGAGVNIGSGTITVNYDGKNKNRTTIEDQAFIGCNTNLVAPVTVGHGSYVAAGSTITKNVPPGSLGVARARQNNIEGWAEKQRR</sequence>
<dbReference type="CDD" id="cd02540">
    <property type="entry name" value="GT2_GlmU_N_bac"/>
    <property type="match status" value="1"/>
</dbReference>
<feature type="domain" description="Nucleotidyl transferase" evidence="21">
    <location>
        <begin position="6"/>
        <end position="220"/>
    </location>
</feature>
<keyword evidence="8 20" id="KW-0548">Nucleotidyltransferase</keyword>
<comment type="pathway">
    <text evidence="20">Bacterial outer membrane biogenesis; LPS lipid A biosynthesis.</text>
</comment>
<accession>A0A1W2BJ58</accession>
<dbReference type="InterPro" id="IPR001451">
    <property type="entry name" value="Hexapep"/>
</dbReference>
<comment type="catalytic activity">
    <reaction evidence="17 20">
        <text>alpha-D-glucosamine 1-phosphate + acetyl-CoA = N-acetyl-alpha-D-glucosamine 1-phosphate + CoA + H(+)</text>
        <dbReference type="Rhea" id="RHEA:13725"/>
        <dbReference type="ChEBI" id="CHEBI:15378"/>
        <dbReference type="ChEBI" id="CHEBI:57287"/>
        <dbReference type="ChEBI" id="CHEBI:57288"/>
        <dbReference type="ChEBI" id="CHEBI:57776"/>
        <dbReference type="ChEBI" id="CHEBI:58516"/>
        <dbReference type="EC" id="2.3.1.157"/>
    </reaction>
</comment>
<evidence type="ECO:0000256" key="6">
    <source>
        <dbReference type="ARBA" id="ARBA00022490"/>
    </source>
</evidence>
<dbReference type="InterPro" id="IPR011004">
    <property type="entry name" value="Trimer_LpxA-like_sf"/>
</dbReference>
<feature type="binding site" evidence="20">
    <location>
        <position position="170"/>
    </location>
    <ligand>
        <name>UDP-N-acetyl-alpha-D-glucosamine</name>
        <dbReference type="ChEBI" id="CHEBI:57705"/>
    </ligand>
</feature>
<feature type="binding site" evidence="20">
    <location>
        <position position="73"/>
    </location>
    <ligand>
        <name>UDP-N-acetyl-alpha-D-glucosamine</name>
        <dbReference type="ChEBI" id="CHEBI:57705"/>
    </ligand>
</feature>
<keyword evidence="10 20" id="KW-0677">Repeat</keyword>
<dbReference type="GO" id="GO:0005737">
    <property type="term" value="C:cytoplasm"/>
    <property type="evidence" value="ECO:0007669"/>
    <property type="project" value="UniProtKB-SubCell"/>
</dbReference>
<dbReference type="PROSITE" id="PS00101">
    <property type="entry name" value="HEXAPEP_TRANSFERASES"/>
    <property type="match status" value="1"/>
</dbReference>
<keyword evidence="12 20" id="KW-0133">Cell shape</keyword>
<feature type="binding site" evidence="20">
    <location>
        <begin position="78"/>
        <end position="79"/>
    </location>
    <ligand>
        <name>UDP-N-acetyl-alpha-D-glucosamine</name>
        <dbReference type="ChEBI" id="CHEBI:57705"/>
    </ligand>
</feature>
<dbReference type="STRING" id="112901.SAMN04488500_107198"/>
<keyword evidence="16 20" id="KW-0961">Cell wall biogenesis/degradation</keyword>
<feature type="region of interest" description="N-acetyltransferase" evidence="20">
    <location>
        <begin position="252"/>
        <end position="455"/>
    </location>
</feature>
<feature type="binding site" evidence="20">
    <location>
        <position position="440"/>
    </location>
    <ligand>
        <name>acetyl-CoA</name>
        <dbReference type="ChEBI" id="CHEBI:57288"/>
    </ligand>
</feature>
<comment type="similarity">
    <text evidence="5 20">In the N-terminal section; belongs to the N-acetylglucosamine-1-phosphate uridyltransferase family.</text>
</comment>
<feature type="binding site" evidence="20">
    <location>
        <position position="423"/>
    </location>
    <ligand>
        <name>acetyl-CoA</name>
        <dbReference type="ChEBI" id="CHEBI:57288"/>
    </ligand>
</feature>
<dbReference type="InterPro" id="IPR038009">
    <property type="entry name" value="GlmU_C_LbH"/>
</dbReference>
<feature type="active site" description="Proton acceptor" evidence="20">
    <location>
        <position position="363"/>
    </location>
</feature>
<dbReference type="PANTHER" id="PTHR43584:SF3">
    <property type="entry name" value="BIFUNCTIONAL PROTEIN GLMU"/>
    <property type="match status" value="1"/>
</dbReference>
<dbReference type="Gene3D" id="2.160.10.10">
    <property type="entry name" value="Hexapeptide repeat proteins"/>
    <property type="match status" value="1"/>
</dbReference>
<evidence type="ECO:0000256" key="19">
    <source>
        <dbReference type="ARBA" id="ARBA00049628"/>
    </source>
</evidence>
<dbReference type="UniPathway" id="UPA00113">
    <property type="reaction ID" value="UER00532"/>
</dbReference>
<dbReference type="GO" id="GO:0000287">
    <property type="term" value="F:magnesium ion binding"/>
    <property type="evidence" value="ECO:0007669"/>
    <property type="project" value="UniProtKB-UniRule"/>
</dbReference>
<dbReference type="PANTHER" id="PTHR43584">
    <property type="entry name" value="NUCLEOTIDYL TRANSFERASE"/>
    <property type="match status" value="1"/>
</dbReference>
<dbReference type="SUPFAM" id="SSF53448">
    <property type="entry name" value="Nucleotide-diphospho-sugar transferases"/>
    <property type="match status" value="1"/>
</dbReference>
<feature type="binding site" evidence="20">
    <location>
        <position position="103"/>
    </location>
    <ligand>
        <name>Mg(2+)</name>
        <dbReference type="ChEBI" id="CHEBI:18420"/>
    </ligand>
</feature>
<feature type="binding site" evidence="20">
    <location>
        <position position="333"/>
    </location>
    <ligand>
        <name>UDP-N-acetyl-alpha-D-glucosamine</name>
        <dbReference type="ChEBI" id="CHEBI:57705"/>
    </ligand>
</feature>
<feature type="binding site" evidence="20">
    <location>
        <position position="377"/>
    </location>
    <ligand>
        <name>UDP-N-acetyl-alpha-D-glucosamine</name>
        <dbReference type="ChEBI" id="CHEBI:57705"/>
    </ligand>
</feature>
<comment type="subcellular location">
    <subcellularLocation>
        <location evidence="1 20">Cytoplasm</location>
    </subcellularLocation>
</comment>
<evidence type="ECO:0000256" key="18">
    <source>
        <dbReference type="ARBA" id="ARBA00048493"/>
    </source>
</evidence>
<dbReference type="InterPro" id="IPR029044">
    <property type="entry name" value="Nucleotide-diphossugar_trans"/>
</dbReference>
<evidence type="ECO:0000256" key="2">
    <source>
        <dbReference type="ARBA" id="ARBA00005166"/>
    </source>
</evidence>
<organism evidence="22 23">
    <name type="scientific">Sporomusa malonica</name>
    <dbReference type="NCBI Taxonomy" id="112901"/>
    <lineage>
        <taxon>Bacteria</taxon>
        <taxon>Bacillati</taxon>
        <taxon>Bacillota</taxon>
        <taxon>Negativicutes</taxon>
        <taxon>Selenomonadales</taxon>
        <taxon>Sporomusaceae</taxon>
        <taxon>Sporomusa</taxon>
    </lineage>
</organism>
<dbReference type="RefSeq" id="WP_084575702.1">
    <property type="nucleotide sequence ID" value="NZ_CP155572.1"/>
</dbReference>
<gene>
    <name evidence="20" type="primary">glmU</name>
    <name evidence="22" type="ORF">SAMN04488500_107198</name>
</gene>
<reference evidence="22 23" key="1">
    <citation type="submission" date="2017-04" db="EMBL/GenBank/DDBJ databases">
        <authorList>
            <person name="Afonso C.L."/>
            <person name="Miller P.J."/>
            <person name="Scott M.A."/>
            <person name="Spackman E."/>
            <person name="Goraichik I."/>
            <person name="Dimitrov K.M."/>
            <person name="Suarez D.L."/>
            <person name="Swayne D.E."/>
        </authorList>
    </citation>
    <scope>NUCLEOTIDE SEQUENCE [LARGE SCALE GENOMIC DNA]</scope>
    <source>
        <strain evidence="22 23">DSM 5090</strain>
    </source>
</reference>